<evidence type="ECO:0000256" key="10">
    <source>
        <dbReference type="ARBA" id="ARBA00023136"/>
    </source>
</evidence>
<dbReference type="InterPro" id="IPR006068">
    <property type="entry name" value="ATPase_P-typ_cation-transptr_C"/>
</dbReference>
<dbReference type="SMART" id="SM00831">
    <property type="entry name" value="Cation_ATPase_N"/>
    <property type="match status" value="1"/>
</dbReference>
<proteinExistence type="inferred from homology"/>
<dbReference type="Pfam" id="PF08282">
    <property type="entry name" value="Hydrolase_3"/>
    <property type="match status" value="1"/>
</dbReference>
<dbReference type="Pfam" id="PF00689">
    <property type="entry name" value="Cation_ATPase_C"/>
    <property type="match status" value="1"/>
</dbReference>
<dbReference type="Proteomes" id="UP000199337">
    <property type="component" value="Unassembled WGS sequence"/>
</dbReference>
<reference evidence="14" key="1">
    <citation type="submission" date="2016-10" db="EMBL/GenBank/DDBJ databases">
        <authorList>
            <person name="Varghese N."/>
            <person name="Submissions S."/>
        </authorList>
    </citation>
    <scope>NUCLEOTIDE SEQUENCE [LARGE SCALE GENOMIC DNA]</scope>
    <source>
        <strain evidence="14">DSM 17038</strain>
    </source>
</reference>
<dbReference type="Pfam" id="PF00690">
    <property type="entry name" value="Cation_ATPase_N"/>
    <property type="match status" value="1"/>
</dbReference>
<dbReference type="Pfam" id="PF19991">
    <property type="entry name" value="HMA_2"/>
    <property type="match status" value="1"/>
</dbReference>
<dbReference type="GO" id="GO:0016887">
    <property type="term" value="F:ATP hydrolysis activity"/>
    <property type="evidence" value="ECO:0007669"/>
    <property type="project" value="InterPro"/>
</dbReference>
<dbReference type="GO" id="GO:0012505">
    <property type="term" value="C:endomembrane system"/>
    <property type="evidence" value="ECO:0007669"/>
    <property type="project" value="UniProtKB-SubCell"/>
</dbReference>
<dbReference type="InterPro" id="IPR008250">
    <property type="entry name" value="ATPase_P-typ_transduc_dom_A_sf"/>
</dbReference>
<dbReference type="InterPro" id="IPR059000">
    <property type="entry name" value="ATPase_P-type_domA"/>
</dbReference>
<keyword evidence="8" id="KW-1278">Translocase</keyword>
<keyword evidence="14" id="KW-1185">Reference proteome</keyword>
<dbReference type="Gene3D" id="2.70.150.10">
    <property type="entry name" value="Calcium-transporting ATPase, cytoplasmic transduction domain A"/>
    <property type="match status" value="1"/>
</dbReference>
<evidence type="ECO:0000256" key="3">
    <source>
        <dbReference type="ARBA" id="ARBA00022553"/>
    </source>
</evidence>
<dbReference type="SFLD" id="SFLDG00002">
    <property type="entry name" value="C1.7:_P-type_atpase_like"/>
    <property type="match status" value="1"/>
</dbReference>
<keyword evidence="5" id="KW-0547">Nucleotide-binding</keyword>
<dbReference type="PROSITE" id="PS00154">
    <property type="entry name" value="ATPASE_E1_E2"/>
    <property type="match status" value="1"/>
</dbReference>
<dbReference type="SUPFAM" id="SSF81660">
    <property type="entry name" value="Metal cation-transporting ATPase, ATP-binding domain N"/>
    <property type="match status" value="1"/>
</dbReference>
<keyword evidence="6" id="KW-0067">ATP-binding</keyword>
<dbReference type="Gene3D" id="3.40.50.1000">
    <property type="entry name" value="HAD superfamily/HAD-like"/>
    <property type="match status" value="2"/>
</dbReference>
<feature type="transmembrane region" description="Helical" evidence="11">
    <location>
        <begin position="1419"/>
        <end position="1438"/>
    </location>
</feature>
<dbReference type="PRINTS" id="PR00120">
    <property type="entry name" value="HATPASE"/>
</dbReference>
<dbReference type="InterPro" id="IPR004014">
    <property type="entry name" value="ATPase_P-typ_cation-transptr_N"/>
</dbReference>
<dbReference type="FunFam" id="3.40.50.1000:FF:000028">
    <property type="entry name" value="Calcium-transporting P-type ATPase, putative"/>
    <property type="match status" value="1"/>
</dbReference>
<dbReference type="EMBL" id="FOOX01000010">
    <property type="protein sequence ID" value="SFG83669.1"/>
    <property type="molecule type" value="Genomic_DNA"/>
</dbReference>
<dbReference type="InterPro" id="IPR044492">
    <property type="entry name" value="P_typ_ATPase_HD_dom"/>
</dbReference>
<dbReference type="GO" id="GO:0016020">
    <property type="term" value="C:membrane"/>
    <property type="evidence" value="ECO:0007669"/>
    <property type="project" value="InterPro"/>
</dbReference>
<dbReference type="STRING" id="341036.SAMN05660649_02873"/>
<evidence type="ECO:0000256" key="9">
    <source>
        <dbReference type="ARBA" id="ARBA00022989"/>
    </source>
</evidence>
<dbReference type="NCBIfam" id="TIGR01494">
    <property type="entry name" value="ATPase_P-type"/>
    <property type="match status" value="3"/>
</dbReference>
<evidence type="ECO:0000259" key="12">
    <source>
        <dbReference type="SMART" id="SM00831"/>
    </source>
</evidence>
<evidence type="ECO:0000256" key="11">
    <source>
        <dbReference type="SAM" id="Phobius"/>
    </source>
</evidence>
<dbReference type="InterPro" id="IPR023299">
    <property type="entry name" value="ATPase_P-typ_cyto_dom_N"/>
</dbReference>
<feature type="domain" description="Cation-transporting P-type ATPase N-terminal" evidence="12">
    <location>
        <begin position="651"/>
        <end position="726"/>
    </location>
</feature>
<sequence length="1538" mass="165818">MQAQMVHYLPGRMRIRIPDIKKNQKLLNALTSSLQHMPGINLIKGSTTTGRVLIFFDALAYPRPQYILSHINKFNTKDDHVPEYSTVPCPDNPRLHKLVIGHEELPPAKQLLHVILSGSVLMGLVAKKAVTGPSAVSQSPGLFYLAAGTAAVSGYPILKSGLQNLVFRGRVNYDLILSTVSIITMLLRESIPGLAVVWLANLIAFLQRLTVDIAENAAQEYLQRYGNIKQPPKTERLQQEEPTGPLEQQAQDYVKKMAPVSLGLSAAGALMARDYSRGLAMLLAGSPAPAKICVPSAFARGMTIAARKGIMVRNWQCLENLSFVDTVVFNSPKLFIDHYALTSALPLRGQAEEQILNVARALLMKHGHSGFDTLITTDIKSGYSGKVNGTPALLGTRDYFANKGVSTYYGRYKAQRLEHLHQLPLFIALKGKLIGVVGVKPIIAPETRRAVLRLRANGVKNLLLGTSDNEAENIAINRELGLTLLPAVAEIHQDLRHPEQKIALVGNGLIAHPYVDKADVSIAICQNCCPEYLGRADIIISSSNSLDKIAEVLKISHMAAEKAKRSLALTSGLNGLGLLLGLSGLLSPFGSTAFNNFISIAVALHSMRSIKRIRSKSPYTLSAANNALINQAGELAATAEAELHRPPAAAAWWSRLNDGEFITLLNTHKLYGLDPADAALRLARTGPNKIAAAPPPSLLSRVLGQFKDFLVEVLLGSSLVCIVLGEKSDALAIIAIVIINALLGALQEHKAEGALAALKGMQAPRARVLRGGVVQELPAVDLVPGDILLLEQGDGIPADIRFIETAALEVEESALTGESYPVPKTTLQAKNCITLLDCHNMGFMGTIVSAGKGKAVVVATGMNTELGKIAQLLKESDEKQTPLHDKMAGLGKIVLKASLALSGLMVAFGLLRGGSPVQMIMTGISLAVAAIPEGLPAIVTIALASGVRRMASANAVVKKLPAVETLGRTTVICTDKTGTLTRNRQVVKAVFMSDDLWWKFTGHGCDPGDGNVIPPEHSSSDEKENLLFTLSAAALCSNAVLQQKDNQWLVQGDPTEGAILTAAGKAGIDLKELRENFCREKEIPFDSNNFKMTVICRDSSGKKFVFVKGAPDVILNLCTKTRSGLADRELNLFDRRAIINANDRLTRKAMRVLAVAYKILPDEHTDPWQPKDYQGLTFLGLLGMFDPPRREVAGAIQKCRQAGIHVAMITGDHKNTALAIGKELDIVENEHQILTGHELEDMDDTELAKIIDKVCIFARVLPQHKRRIIRAYKSRGEIVAMIGDGVNDAPAVKEADVGVAMGRSGADVTKESAELVITDDNFSTVVTAVEQGRGIYRNIRNSVRYLLATNVGEVILMCASVAAGMPLPLLPIQLLWLNLLGDGLPAVALGVDTFSAGLMQKPPIKDSRPFLDRAFRNKIISRGLSMGFTGLGVFWWGFRHYDLGTARTLTLSAVTLGQMLHALDCRKSAGINNRPNRFLKGAVLSSTGLLLSAIYLPLGQRIFKTCPLGLNLWTPVLLGAGLSQGLGKAISGFAKNAR</sequence>
<dbReference type="PRINTS" id="PR00119">
    <property type="entry name" value="CATATPASE"/>
</dbReference>
<dbReference type="FunFam" id="2.70.150.10:FF:000160">
    <property type="entry name" value="Sarcoplasmic/endoplasmic reticulum calcium ATPase 1"/>
    <property type="match status" value="1"/>
</dbReference>
<evidence type="ECO:0000256" key="4">
    <source>
        <dbReference type="ARBA" id="ARBA00022692"/>
    </source>
</evidence>
<protein>
    <submittedName>
        <fullName evidence="13">Ca2+-transporting ATPase</fullName>
    </submittedName>
</protein>
<organism evidence="13 14">
    <name type="scientific">Desulfotruncus arcticus DSM 17038</name>
    <dbReference type="NCBI Taxonomy" id="1121424"/>
    <lineage>
        <taxon>Bacteria</taxon>
        <taxon>Bacillati</taxon>
        <taxon>Bacillota</taxon>
        <taxon>Clostridia</taxon>
        <taxon>Eubacteriales</taxon>
        <taxon>Desulfallaceae</taxon>
        <taxon>Desulfotruncus</taxon>
    </lineage>
</organism>
<dbReference type="SUPFAM" id="SSF81665">
    <property type="entry name" value="Calcium ATPase, transmembrane domain M"/>
    <property type="match status" value="1"/>
</dbReference>
<dbReference type="GO" id="GO:0005524">
    <property type="term" value="F:ATP binding"/>
    <property type="evidence" value="ECO:0007669"/>
    <property type="project" value="UniProtKB-KW"/>
</dbReference>
<dbReference type="SUPFAM" id="SSF56784">
    <property type="entry name" value="HAD-like"/>
    <property type="match status" value="2"/>
</dbReference>
<dbReference type="SUPFAM" id="SSF81653">
    <property type="entry name" value="Calcium ATPase, transduction domain A"/>
    <property type="match status" value="1"/>
</dbReference>
<dbReference type="InterPro" id="IPR036412">
    <property type="entry name" value="HAD-like_sf"/>
</dbReference>
<gene>
    <name evidence="13" type="ORF">SAMN05660649_02873</name>
</gene>
<dbReference type="RefSeq" id="WP_165613530.1">
    <property type="nucleotide sequence ID" value="NZ_FOOX01000010.1"/>
</dbReference>
<dbReference type="Pfam" id="PF00122">
    <property type="entry name" value="E1-E2_ATPase"/>
    <property type="match status" value="1"/>
</dbReference>
<dbReference type="InterPro" id="IPR018303">
    <property type="entry name" value="ATPase_P-typ_P_site"/>
</dbReference>
<keyword evidence="3" id="KW-0597">Phosphoprotein</keyword>
<evidence type="ECO:0000256" key="5">
    <source>
        <dbReference type="ARBA" id="ARBA00022741"/>
    </source>
</evidence>
<evidence type="ECO:0000256" key="1">
    <source>
        <dbReference type="ARBA" id="ARBA00004127"/>
    </source>
</evidence>
<keyword evidence="9 11" id="KW-1133">Transmembrane helix</keyword>
<evidence type="ECO:0000256" key="6">
    <source>
        <dbReference type="ARBA" id="ARBA00022840"/>
    </source>
</evidence>
<keyword evidence="4 11" id="KW-0812">Transmembrane</keyword>
<evidence type="ECO:0000256" key="2">
    <source>
        <dbReference type="ARBA" id="ARBA00005675"/>
    </source>
</evidence>
<dbReference type="Gene3D" id="1.20.1110.10">
    <property type="entry name" value="Calcium-transporting ATPase, transmembrane domain"/>
    <property type="match status" value="1"/>
</dbReference>
<accession>A0A1I2V5C6</accession>
<dbReference type="SFLD" id="SFLDS00003">
    <property type="entry name" value="Haloacid_Dehalogenase"/>
    <property type="match status" value="1"/>
</dbReference>
<evidence type="ECO:0000256" key="7">
    <source>
        <dbReference type="ARBA" id="ARBA00022842"/>
    </source>
</evidence>
<keyword evidence="7" id="KW-0460">Magnesium</keyword>
<dbReference type="InterPro" id="IPR023214">
    <property type="entry name" value="HAD_sf"/>
</dbReference>
<dbReference type="Pfam" id="PF13246">
    <property type="entry name" value="Cation_ATPase"/>
    <property type="match status" value="1"/>
</dbReference>
<keyword evidence="10 11" id="KW-0472">Membrane</keyword>
<evidence type="ECO:0000256" key="8">
    <source>
        <dbReference type="ARBA" id="ARBA00022967"/>
    </source>
</evidence>
<dbReference type="InterPro" id="IPR001757">
    <property type="entry name" value="P_typ_ATPase"/>
</dbReference>
<evidence type="ECO:0000313" key="14">
    <source>
        <dbReference type="Proteomes" id="UP000199337"/>
    </source>
</evidence>
<comment type="similarity">
    <text evidence="2">Belongs to the cation transport ATPase (P-type) (TC 3.A.3) family. Type IIA subfamily.</text>
</comment>
<dbReference type="SFLD" id="SFLDF00027">
    <property type="entry name" value="p-type_atpase"/>
    <property type="match status" value="1"/>
</dbReference>
<dbReference type="InterPro" id="IPR023298">
    <property type="entry name" value="ATPase_P-typ_TM_dom_sf"/>
</dbReference>
<comment type="subcellular location">
    <subcellularLocation>
        <location evidence="1">Endomembrane system</location>
        <topology evidence="1">Multi-pass membrane protein</topology>
    </subcellularLocation>
</comment>
<dbReference type="Gene3D" id="3.40.1110.10">
    <property type="entry name" value="Calcium-transporting ATPase, cytoplasmic domain N"/>
    <property type="match status" value="2"/>
</dbReference>
<evidence type="ECO:0000313" key="13">
    <source>
        <dbReference type="EMBL" id="SFG83669.1"/>
    </source>
</evidence>
<name>A0A1I2V5C6_9FIRM</name>
<dbReference type="PANTHER" id="PTHR42861">
    <property type="entry name" value="CALCIUM-TRANSPORTING ATPASE"/>
    <property type="match status" value="1"/>
</dbReference>
<feature type="transmembrane region" description="Helical" evidence="11">
    <location>
        <begin position="1478"/>
        <end position="1498"/>
    </location>
</feature>